<reference evidence="19" key="1">
    <citation type="submission" date="2015-08" db="EMBL/GenBank/DDBJ databases">
        <title>First report of Soybean chlorotic blotch virus and West African Asystasia virus 1 infecting cassava and a wild cassava relative in Cameroon and Togo.</title>
        <authorList>
            <person name="Leke W.N."/>
            <person name="Mignouna D.B."/>
            <person name="Brown J.K."/>
            <person name="Fondong V.N."/>
        </authorList>
    </citation>
    <scope>NUCLEOTIDE SEQUENCE</scope>
    <source>
        <strain evidence="19">Cameroon-Okra-13-14</strain>
    </source>
</reference>
<evidence type="ECO:0000256" key="9">
    <source>
        <dbReference type="ARBA" id="ARBA00022632"/>
    </source>
</evidence>
<keyword evidence="14 17" id="KW-0010">Activator</keyword>
<evidence type="ECO:0000256" key="14">
    <source>
        <dbReference type="ARBA" id="ARBA00023159"/>
    </source>
</evidence>
<keyword evidence="8 17" id="KW-0945">Host-virus interaction</keyword>
<evidence type="ECO:0000256" key="15">
    <source>
        <dbReference type="ARBA" id="ARBA00023200"/>
    </source>
</evidence>
<evidence type="ECO:0000256" key="16">
    <source>
        <dbReference type="ARBA" id="ARBA00023280"/>
    </source>
</evidence>
<evidence type="ECO:0000256" key="18">
    <source>
        <dbReference type="SAM" id="MobiDB-lite"/>
    </source>
</evidence>
<dbReference type="InterPro" id="IPR000942">
    <property type="entry name" value="Gemini_AL2"/>
</dbReference>
<keyword evidence="6" id="KW-0597">Phosphoprotein</keyword>
<dbReference type="GO" id="GO:0042025">
    <property type="term" value="C:host cell nucleus"/>
    <property type="evidence" value="ECO:0007669"/>
    <property type="project" value="UniProtKB-SubCell"/>
</dbReference>
<evidence type="ECO:0000256" key="1">
    <source>
        <dbReference type="ARBA" id="ARBA00004147"/>
    </source>
</evidence>
<keyword evidence="10 17" id="KW-0479">Metal-binding</keyword>
<comment type="similarity">
    <text evidence="3 17">Belongs to the geminiviridae transcriptional activator protein family.</text>
</comment>
<protein>
    <recommendedName>
        <fullName evidence="4 17">Transcriptional activator protein</fullName>
        <shortName evidence="17">TrAP</shortName>
    </recommendedName>
</protein>
<evidence type="ECO:0000256" key="12">
    <source>
        <dbReference type="ARBA" id="ARBA00022833"/>
    </source>
</evidence>
<evidence type="ECO:0000256" key="5">
    <source>
        <dbReference type="ARBA" id="ARBA00022463"/>
    </source>
</evidence>
<evidence type="ECO:0000256" key="7">
    <source>
        <dbReference type="ARBA" id="ARBA00022562"/>
    </source>
</evidence>
<dbReference type="GO" id="GO:0030430">
    <property type="term" value="C:host cell cytoplasm"/>
    <property type="evidence" value="ECO:0007669"/>
    <property type="project" value="UniProtKB-SubCell"/>
</dbReference>
<dbReference type="GO" id="GO:0019028">
    <property type="term" value="C:viral capsid"/>
    <property type="evidence" value="ECO:0007669"/>
    <property type="project" value="InterPro"/>
</dbReference>
<keyword evidence="16" id="KW-0899">Viral immunoevasion</keyword>
<feature type="region of interest" description="Disordered" evidence="18">
    <location>
        <begin position="1"/>
        <end position="27"/>
    </location>
</feature>
<comment type="domain">
    <text evidence="17">The zinc finger and the transactivation region are involved in PTGS suppression.</text>
</comment>
<dbReference type="PRINTS" id="PR00230">
    <property type="entry name" value="GEMCOATAL2"/>
</dbReference>
<dbReference type="GO" id="GO:0005198">
    <property type="term" value="F:structural molecule activity"/>
    <property type="evidence" value="ECO:0007669"/>
    <property type="project" value="InterPro"/>
</dbReference>
<evidence type="ECO:0000256" key="4">
    <source>
        <dbReference type="ARBA" id="ARBA00014388"/>
    </source>
</evidence>
<feature type="compositionally biased region" description="Low complexity" evidence="18">
    <location>
        <begin position="1"/>
        <end position="11"/>
    </location>
</feature>
<keyword evidence="11 17" id="KW-0863">Zinc-finger</keyword>
<dbReference type="Pfam" id="PF01440">
    <property type="entry name" value="Gemini_AL2"/>
    <property type="match status" value="1"/>
</dbReference>
<evidence type="ECO:0000256" key="13">
    <source>
        <dbReference type="ARBA" id="ARBA00023125"/>
    </source>
</evidence>
<organism evidence="19">
    <name type="scientific">Soybean chlorotic blotch virus</name>
    <dbReference type="NCBI Taxonomy" id="761702"/>
    <lineage>
        <taxon>Viruses</taxon>
        <taxon>Monodnaviria</taxon>
        <taxon>Shotokuvirae</taxon>
        <taxon>Cressdnaviricota</taxon>
        <taxon>Repensiviricetes</taxon>
        <taxon>Geplafuvirales</taxon>
        <taxon>Geminiviridae</taxon>
        <taxon>Begomovirus</taxon>
        <taxon>Begomovirus glycinepallidi</taxon>
    </lineage>
</organism>
<dbReference type="GO" id="GO:0052170">
    <property type="term" value="P:symbiont-mediated suppression of host innate immune response"/>
    <property type="evidence" value="ECO:0007669"/>
    <property type="project" value="UniProtKB-KW"/>
</dbReference>
<dbReference type="EMBL" id="KT444615">
    <property type="protein sequence ID" value="ALO02836.1"/>
    <property type="molecule type" value="Genomic_DNA"/>
</dbReference>
<keyword evidence="9" id="KW-1090">Inhibition of host innate immune response by virus</keyword>
<evidence type="ECO:0000256" key="6">
    <source>
        <dbReference type="ARBA" id="ARBA00022553"/>
    </source>
</evidence>
<comment type="subunit">
    <text evidence="17">Monomer. Homodimer. Homooligomer. Self-interaction correlates with nuclear localization and efficient activation of transcription.</text>
</comment>
<keyword evidence="15 17" id="KW-1035">Host cytoplasm</keyword>
<evidence type="ECO:0000256" key="3">
    <source>
        <dbReference type="ARBA" id="ARBA00007672"/>
    </source>
</evidence>
<feature type="compositionally biased region" description="Basic residues" evidence="18">
    <location>
        <begin position="17"/>
        <end position="27"/>
    </location>
</feature>
<sequence length="138" mass="15430">MRSSSASPSHSTAVPIKVRHRQAKKRQIRRRRVDLRCGCSYFVSINCANHGFTHRGTHHCSSSREWRLYLDGPKPSALQSDATSHGNPGVAIQHNQATSAVQPQPQESVRTPQVLDNLDDIDATDPLYESVWDFLEGL</sequence>
<evidence type="ECO:0000313" key="19">
    <source>
        <dbReference type="EMBL" id="ALO02836.1"/>
    </source>
</evidence>
<proteinExistence type="inferred from homology"/>
<keyword evidence="12 17" id="KW-0862">Zinc</keyword>
<evidence type="ECO:0000256" key="10">
    <source>
        <dbReference type="ARBA" id="ARBA00022723"/>
    </source>
</evidence>
<name>A0A191KW13_9GEMI</name>
<evidence type="ECO:0000256" key="2">
    <source>
        <dbReference type="ARBA" id="ARBA00004192"/>
    </source>
</evidence>
<evidence type="ECO:0000256" key="8">
    <source>
        <dbReference type="ARBA" id="ARBA00022581"/>
    </source>
</evidence>
<dbReference type="GO" id="GO:0008270">
    <property type="term" value="F:zinc ion binding"/>
    <property type="evidence" value="ECO:0007669"/>
    <property type="project" value="UniProtKB-KW"/>
</dbReference>
<comment type="subcellular location">
    <subcellularLocation>
        <location evidence="2 17">Host cytoplasm</location>
    </subcellularLocation>
    <subcellularLocation>
        <location evidence="1 17">Host nucleus</location>
    </subcellularLocation>
</comment>
<keyword evidence="13 17" id="KW-0238">DNA-binding</keyword>
<comment type="function">
    <text evidence="17">Strong activator of the late viral genes promoters. Acts as a suppressor of RNA-mediated gene silencing, also known as post-transcriptional gene silencing (PTGS), a mechanism of plant viral defense that limits the accumulation of viral RNAs. Also suppresses the host basal defense by interacting with and inhibiting SNF1 kinase, a key regulator of cell metabolism implicated in innate antiviral defense. Determines pathogenicity.</text>
</comment>
<evidence type="ECO:0000256" key="11">
    <source>
        <dbReference type="ARBA" id="ARBA00022771"/>
    </source>
</evidence>
<dbReference type="GO" id="GO:0003677">
    <property type="term" value="F:DNA binding"/>
    <property type="evidence" value="ECO:0007669"/>
    <property type="project" value="UniProtKB-KW"/>
</dbReference>
<keyword evidence="7 17" id="KW-1048">Host nucleus</keyword>
<accession>A0A191KW13</accession>
<keyword evidence="5 17" id="KW-0941">Suppressor of RNA silencing</keyword>
<evidence type="ECO:0000256" key="17">
    <source>
        <dbReference type="RuleBase" id="RU363028"/>
    </source>
</evidence>